<evidence type="ECO:0000256" key="3">
    <source>
        <dbReference type="ARBA" id="ARBA00022729"/>
    </source>
</evidence>
<dbReference type="Pfam" id="PF05577">
    <property type="entry name" value="Peptidase_S28"/>
    <property type="match status" value="1"/>
</dbReference>
<dbReference type="GO" id="GO:0070008">
    <property type="term" value="F:serine-type exopeptidase activity"/>
    <property type="evidence" value="ECO:0007669"/>
    <property type="project" value="InterPro"/>
</dbReference>
<evidence type="ECO:0008006" key="9">
    <source>
        <dbReference type="Google" id="ProtNLM"/>
    </source>
</evidence>
<protein>
    <recommendedName>
        <fullName evidence="9">Serine protease K12H4.7</fullName>
    </recommendedName>
</protein>
<dbReference type="EMBL" id="OV725079">
    <property type="protein sequence ID" value="CAH1395060.1"/>
    <property type="molecule type" value="Genomic_DNA"/>
</dbReference>
<dbReference type="InterPro" id="IPR029058">
    <property type="entry name" value="AB_hydrolase_fold"/>
</dbReference>
<feature type="chain" id="PRO_5040292494" description="Serine protease K12H4.7" evidence="6">
    <location>
        <begin position="20"/>
        <end position="490"/>
    </location>
</feature>
<evidence type="ECO:0000313" key="7">
    <source>
        <dbReference type="EMBL" id="CAH1395060.1"/>
    </source>
</evidence>
<reference evidence="7" key="1">
    <citation type="submission" date="2022-01" db="EMBL/GenBank/DDBJ databases">
        <authorList>
            <person name="King R."/>
        </authorList>
    </citation>
    <scope>NUCLEOTIDE SEQUENCE</scope>
</reference>
<dbReference type="Gene3D" id="1.20.120.980">
    <property type="entry name" value="Serine carboxypeptidase S28, SKS domain"/>
    <property type="match status" value="1"/>
</dbReference>
<accession>A0A9P0ECV1</accession>
<keyword evidence="8" id="KW-1185">Reference proteome</keyword>
<keyword evidence="5" id="KW-0325">Glycoprotein</keyword>
<evidence type="ECO:0000313" key="8">
    <source>
        <dbReference type="Proteomes" id="UP001152798"/>
    </source>
</evidence>
<dbReference type="InterPro" id="IPR008758">
    <property type="entry name" value="Peptidase_S28"/>
</dbReference>
<dbReference type="Gene3D" id="3.40.50.1820">
    <property type="entry name" value="alpha/beta hydrolase"/>
    <property type="match status" value="1"/>
</dbReference>
<evidence type="ECO:0000256" key="5">
    <source>
        <dbReference type="ARBA" id="ARBA00023180"/>
    </source>
</evidence>
<keyword evidence="4" id="KW-0378">Hydrolase</keyword>
<dbReference type="SUPFAM" id="SSF53474">
    <property type="entry name" value="alpha/beta-Hydrolases"/>
    <property type="match status" value="1"/>
</dbReference>
<evidence type="ECO:0000256" key="6">
    <source>
        <dbReference type="SAM" id="SignalP"/>
    </source>
</evidence>
<dbReference type="AlphaFoldDB" id="A0A9P0ECV1"/>
<comment type="similarity">
    <text evidence="1">Belongs to the peptidase S28 family.</text>
</comment>
<dbReference type="GO" id="GO:0008239">
    <property type="term" value="F:dipeptidyl-peptidase activity"/>
    <property type="evidence" value="ECO:0007669"/>
    <property type="project" value="TreeGrafter"/>
</dbReference>
<gene>
    <name evidence="7" type="ORF">NEZAVI_LOCUS5398</name>
</gene>
<dbReference type="InterPro" id="IPR042269">
    <property type="entry name" value="Ser_carbopepase_S28_SKS"/>
</dbReference>
<evidence type="ECO:0000256" key="1">
    <source>
        <dbReference type="ARBA" id="ARBA00011079"/>
    </source>
</evidence>
<dbReference type="GO" id="GO:0006508">
    <property type="term" value="P:proteolysis"/>
    <property type="evidence" value="ECO:0007669"/>
    <property type="project" value="UniProtKB-KW"/>
</dbReference>
<dbReference type="OrthoDB" id="1735038at2759"/>
<proteinExistence type="inferred from homology"/>
<organism evidence="7 8">
    <name type="scientific">Nezara viridula</name>
    <name type="common">Southern green stink bug</name>
    <name type="synonym">Cimex viridulus</name>
    <dbReference type="NCBI Taxonomy" id="85310"/>
    <lineage>
        <taxon>Eukaryota</taxon>
        <taxon>Metazoa</taxon>
        <taxon>Ecdysozoa</taxon>
        <taxon>Arthropoda</taxon>
        <taxon>Hexapoda</taxon>
        <taxon>Insecta</taxon>
        <taxon>Pterygota</taxon>
        <taxon>Neoptera</taxon>
        <taxon>Paraneoptera</taxon>
        <taxon>Hemiptera</taxon>
        <taxon>Heteroptera</taxon>
        <taxon>Panheteroptera</taxon>
        <taxon>Pentatomomorpha</taxon>
        <taxon>Pentatomoidea</taxon>
        <taxon>Pentatomidae</taxon>
        <taxon>Pentatominae</taxon>
        <taxon>Nezara</taxon>
    </lineage>
</organism>
<evidence type="ECO:0000256" key="4">
    <source>
        <dbReference type="ARBA" id="ARBA00022801"/>
    </source>
</evidence>
<dbReference type="PANTHER" id="PTHR11010:SF117">
    <property type="entry name" value="SERINE PROTEASE 16"/>
    <property type="match status" value="1"/>
</dbReference>
<feature type="signal peptide" evidence="6">
    <location>
        <begin position="1"/>
        <end position="19"/>
    </location>
</feature>
<keyword evidence="3 6" id="KW-0732">Signal</keyword>
<dbReference type="PANTHER" id="PTHR11010">
    <property type="entry name" value="PROTEASE S28 PRO-X CARBOXYPEPTIDASE-RELATED"/>
    <property type="match status" value="1"/>
</dbReference>
<dbReference type="Proteomes" id="UP001152798">
    <property type="component" value="Chromosome 3"/>
</dbReference>
<keyword evidence="2" id="KW-0645">Protease</keyword>
<dbReference type="FunFam" id="1.20.120.980:FF:000003">
    <property type="entry name" value="Serine protease 16"/>
    <property type="match status" value="1"/>
</dbReference>
<evidence type="ECO:0000256" key="2">
    <source>
        <dbReference type="ARBA" id="ARBA00022670"/>
    </source>
</evidence>
<name>A0A9P0ECV1_NEZVI</name>
<sequence>MKIYVTLSFLLFFTLSVCCQKRKFGIGTPKIPKHVTKLPEEQWFDQKIDHFRPTDLRTWKQRYFVNDTFFNGSSSSPIFLMIGGEGEASAKWMVAGAWIEFAEKLGALCFQLEHRFYGKSRPLPNKSVESLEYLNSEQALGDLAEFIGSMNRKYNLQPENKWIAFGGSYPGSLAAWVRYKFPHLVHASISSSGPLLAKADFKEYNEVVKDSLSYFNKDCVSPVRLANKHLTKLFQDPSGGTILTKMFRLCAPLDIENINDVYNLAQTLSDNFAGIVQYNKDNRITDSPTAKITIDDICKIMTSSRVDTPLESYAAVNSMMLNLTNQTCLDYKYDEMLDVMRKTEWSEDPTDAGRQWIYQTCVEFGFYQTSSTSGELFGPNFPFEFFLKQCSDIYGRRFDYNLLEHAINRTNNMYGELKIRATRVMFVHGSIDPWHALGITESKNPSTPTIFIKGTAHCADMYPSADTDIPQLKEARKEIFSQIKKWLNDI</sequence>